<proteinExistence type="predicted"/>
<dbReference type="AlphaFoldDB" id="A0A4R2N892"/>
<name>A0A4R2N892_9BURK</name>
<sequence>MTARWPARRTGAVVALLAAASVLAACAMPGGGVAPGMSQDDVAVRWGEPRAAYDLPGGKRLFYSTQRDGSQLQALDFDANGRLLRVESVHTAQHLAAVAQGGQRAADVLRALGPPAKQTTQTSGADPSGKTAVWVYRFREFDRYRLAHIHFDAAGIAHEVVFTDDPAAGDHYR</sequence>
<dbReference type="RefSeq" id="WP_119013967.1">
    <property type="nucleotide sequence ID" value="NZ_QXNC01000025.1"/>
</dbReference>
<dbReference type="Proteomes" id="UP000295182">
    <property type="component" value="Unassembled WGS sequence"/>
</dbReference>
<gene>
    <name evidence="2" type="ORF">EV674_11440</name>
</gene>
<protein>
    <submittedName>
        <fullName evidence="2">Beta-barrel assembly machine subunit BamE</fullName>
    </submittedName>
</protein>
<reference evidence="2 3" key="1">
    <citation type="submission" date="2019-03" db="EMBL/GenBank/DDBJ databases">
        <title>Genomic Encyclopedia of Type Strains, Phase IV (KMG-IV): sequencing the most valuable type-strain genomes for metagenomic binning, comparative biology and taxonomic classification.</title>
        <authorList>
            <person name="Goeker M."/>
        </authorList>
    </citation>
    <scope>NUCLEOTIDE SEQUENCE [LARGE SCALE GENOMIC DNA]</scope>
    <source>
        <strain evidence="2 3">DSM 1837</strain>
    </source>
</reference>
<evidence type="ECO:0000256" key="1">
    <source>
        <dbReference type="SAM" id="SignalP"/>
    </source>
</evidence>
<keyword evidence="1" id="KW-0732">Signal</keyword>
<dbReference type="PROSITE" id="PS51257">
    <property type="entry name" value="PROKAR_LIPOPROTEIN"/>
    <property type="match status" value="1"/>
</dbReference>
<keyword evidence="3" id="KW-1185">Reference proteome</keyword>
<evidence type="ECO:0000313" key="3">
    <source>
        <dbReference type="Proteomes" id="UP000295182"/>
    </source>
</evidence>
<accession>A0A4R2N892</accession>
<dbReference type="EMBL" id="SLXH01000014">
    <property type="protein sequence ID" value="TCP17085.1"/>
    <property type="molecule type" value="Genomic_DNA"/>
</dbReference>
<feature type="chain" id="PRO_5020976683" evidence="1">
    <location>
        <begin position="28"/>
        <end position="173"/>
    </location>
</feature>
<evidence type="ECO:0000313" key="2">
    <source>
        <dbReference type="EMBL" id="TCP17085.1"/>
    </source>
</evidence>
<organism evidence="2 3">
    <name type="scientific">Simplicispira metamorpha</name>
    <dbReference type="NCBI Taxonomy" id="80881"/>
    <lineage>
        <taxon>Bacteria</taxon>
        <taxon>Pseudomonadati</taxon>
        <taxon>Pseudomonadota</taxon>
        <taxon>Betaproteobacteria</taxon>
        <taxon>Burkholderiales</taxon>
        <taxon>Comamonadaceae</taxon>
        <taxon>Simplicispira</taxon>
    </lineage>
</organism>
<feature type="signal peptide" evidence="1">
    <location>
        <begin position="1"/>
        <end position="27"/>
    </location>
</feature>
<comment type="caution">
    <text evidence="2">The sequence shown here is derived from an EMBL/GenBank/DDBJ whole genome shotgun (WGS) entry which is preliminary data.</text>
</comment>
<dbReference type="OrthoDB" id="8962020at2"/>